<evidence type="ECO:0000313" key="2">
    <source>
        <dbReference type="EMBL" id="URE47916.1"/>
    </source>
</evidence>
<name>A0A9E7LC01_9LILI</name>
<sequence length="95" mass="10063">MRVPDRSLESIASCLCCSGNPSAKQSMHRDGGKTSAQETLQRPTTSGILSLPCSSTARGRMGAVGEGTYQITGAQLHLKHNVLCAYLDPPRVSSM</sequence>
<gene>
    <name evidence="2" type="ORF">MUK42_15187</name>
</gene>
<evidence type="ECO:0000313" key="3">
    <source>
        <dbReference type="Proteomes" id="UP001055439"/>
    </source>
</evidence>
<protein>
    <submittedName>
        <fullName evidence="2">Phosphatidylethanolamine-binding protein</fullName>
    </submittedName>
</protein>
<evidence type="ECO:0000256" key="1">
    <source>
        <dbReference type="SAM" id="MobiDB-lite"/>
    </source>
</evidence>
<dbReference type="EMBL" id="CP097511">
    <property type="protein sequence ID" value="URE47916.1"/>
    <property type="molecule type" value="Genomic_DNA"/>
</dbReference>
<feature type="compositionally biased region" description="Polar residues" evidence="1">
    <location>
        <begin position="34"/>
        <end position="52"/>
    </location>
</feature>
<accession>A0A9E7LC01</accession>
<reference evidence="2" key="1">
    <citation type="submission" date="2022-05" db="EMBL/GenBank/DDBJ databases">
        <title>The Musa troglodytarum L. genome provides insights into the mechanism of non-climacteric behaviour and enrichment of carotenoids.</title>
        <authorList>
            <person name="Wang J."/>
        </authorList>
    </citation>
    <scope>NUCLEOTIDE SEQUENCE</scope>
    <source>
        <tissue evidence="2">Leaf</tissue>
    </source>
</reference>
<dbReference type="Proteomes" id="UP001055439">
    <property type="component" value="Chromosome 9"/>
</dbReference>
<feature type="region of interest" description="Disordered" evidence="1">
    <location>
        <begin position="21"/>
        <end position="52"/>
    </location>
</feature>
<proteinExistence type="predicted"/>
<organism evidence="2 3">
    <name type="scientific">Musa troglodytarum</name>
    <name type="common">fe'i banana</name>
    <dbReference type="NCBI Taxonomy" id="320322"/>
    <lineage>
        <taxon>Eukaryota</taxon>
        <taxon>Viridiplantae</taxon>
        <taxon>Streptophyta</taxon>
        <taxon>Embryophyta</taxon>
        <taxon>Tracheophyta</taxon>
        <taxon>Spermatophyta</taxon>
        <taxon>Magnoliopsida</taxon>
        <taxon>Liliopsida</taxon>
        <taxon>Zingiberales</taxon>
        <taxon>Musaceae</taxon>
        <taxon>Musa</taxon>
    </lineage>
</organism>
<keyword evidence="3" id="KW-1185">Reference proteome</keyword>
<dbReference type="AlphaFoldDB" id="A0A9E7LC01"/>
<dbReference type="OrthoDB" id="2506647at2759"/>